<dbReference type="Proteomes" id="UP001396334">
    <property type="component" value="Unassembled WGS sequence"/>
</dbReference>
<name>A0ABR2SNB5_9ROSI</name>
<reference evidence="1 2" key="1">
    <citation type="journal article" date="2024" name="G3 (Bethesda)">
        <title>Genome assembly of Hibiscus sabdariffa L. provides insights into metabolisms of medicinal natural products.</title>
        <authorList>
            <person name="Kim T."/>
        </authorList>
    </citation>
    <scope>NUCLEOTIDE SEQUENCE [LARGE SCALE GENOMIC DNA]</scope>
    <source>
        <strain evidence="1">TK-2024</strain>
        <tissue evidence="1">Old leaves</tissue>
    </source>
</reference>
<accession>A0ABR2SNB5</accession>
<evidence type="ECO:0000313" key="2">
    <source>
        <dbReference type="Proteomes" id="UP001396334"/>
    </source>
</evidence>
<sequence length="124" mass="14055">MYDPSGEAWETTRMRLLSHVWYKVGNDPLDLIEDVLRVNLKDASVTDDILDATSWSPLPPDPCVFYECGCCGRFRERNSHETVSCYVIRGAPDFFLASMTSTGAFLSFYYWDVSLLPNDVSLLA</sequence>
<dbReference type="EMBL" id="JBBPBN010000013">
    <property type="protein sequence ID" value="KAK9026793.1"/>
    <property type="molecule type" value="Genomic_DNA"/>
</dbReference>
<organism evidence="1 2">
    <name type="scientific">Hibiscus sabdariffa</name>
    <name type="common">roselle</name>
    <dbReference type="NCBI Taxonomy" id="183260"/>
    <lineage>
        <taxon>Eukaryota</taxon>
        <taxon>Viridiplantae</taxon>
        <taxon>Streptophyta</taxon>
        <taxon>Embryophyta</taxon>
        <taxon>Tracheophyta</taxon>
        <taxon>Spermatophyta</taxon>
        <taxon>Magnoliopsida</taxon>
        <taxon>eudicotyledons</taxon>
        <taxon>Gunneridae</taxon>
        <taxon>Pentapetalae</taxon>
        <taxon>rosids</taxon>
        <taxon>malvids</taxon>
        <taxon>Malvales</taxon>
        <taxon>Malvaceae</taxon>
        <taxon>Malvoideae</taxon>
        <taxon>Hibiscus</taxon>
    </lineage>
</organism>
<gene>
    <name evidence="1" type="ORF">V6N11_039627</name>
</gene>
<proteinExistence type="predicted"/>
<keyword evidence="2" id="KW-1185">Reference proteome</keyword>
<protein>
    <submittedName>
        <fullName evidence="1">Uncharacterized protein</fullName>
    </submittedName>
</protein>
<evidence type="ECO:0000313" key="1">
    <source>
        <dbReference type="EMBL" id="KAK9026793.1"/>
    </source>
</evidence>
<comment type="caution">
    <text evidence="1">The sequence shown here is derived from an EMBL/GenBank/DDBJ whole genome shotgun (WGS) entry which is preliminary data.</text>
</comment>